<dbReference type="EMBL" id="CP119935">
    <property type="protein sequence ID" value="WFD02416.1"/>
    <property type="molecule type" value="Genomic_DNA"/>
</dbReference>
<evidence type="ECO:0000313" key="3">
    <source>
        <dbReference type="Proteomes" id="UP001214603"/>
    </source>
</evidence>
<accession>A0AAF0DYA6</accession>
<organism evidence="2 3">
    <name type="scientific">Malassezia obtusa</name>
    <dbReference type="NCBI Taxonomy" id="76774"/>
    <lineage>
        <taxon>Eukaryota</taxon>
        <taxon>Fungi</taxon>
        <taxon>Dikarya</taxon>
        <taxon>Basidiomycota</taxon>
        <taxon>Ustilaginomycotina</taxon>
        <taxon>Malasseziomycetes</taxon>
        <taxon>Malasseziales</taxon>
        <taxon>Malasseziaceae</taxon>
        <taxon>Malassezia</taxon>
    </lineage>
</organism>
<dbReference type="AlphaFoldDB" id="A0AAF0DYA6"/>
<gene>
    <name evidence="2" type="ORF">MOBT1_001098</name>
</gene>
<feature type="region of interest" description="Disordered" evidence="1">
    <location>
        <begin position="327"/>
        <end position="424"/>
    </location>
</feature>
<evidence type="ECO:0000256" key="1">
    <source>
        <dbReference type="SAM" id="MobiDB-lite"/>
    </source>
</evidence>
<sequence>MERRAVRRYALLLARSSAARAPRAPASVPPCWTWWDTWAPDERARFFHALGVYSRHRPDLIADAVRTRSVEEVCLVLRRFRREVSSAWLDVEEQCAAALAQREDVVAWGEKGDAAVLVAEFLRHDPPSRLCDLVARLVHVQDTLPPVLEPTDAYRAFSHAGPAPALRSLEDVAALVDTMLTRGLVQCGADVSRPLSPDALHSPLPLTWPDTQDTALIDSHAISRFLQRYAHAGATPYLASGLCEALARVVEAFVTHVLYELITVGERSLRAGQVDAQHVWTTVARLGYSLPGVDLDPHLLTAIGVLRACADPPVAWSSAAPTEARGRIVPLDPTLSDSDTDAAADEASDAGAEDPATERDVPGRSSAETSAAHAALRESPPREETPSEADSAADTHSSDETRASSPASAPSTIPPPCPRPMGEAWRIGALAPLVPHD</sequence>
<feature type="compositionally biased region" description="Basic and acidic residues" evidence="1">
    <location>
        <begin position="375"/>
        <end position="385"/>
    </location>
</feature>
<dbReference type="Proteomes" id="UP001214603">
    <property type="component" value="Chromosome 2"/>
</dbReference>
<keyword evidence="3" id="KW-1185">Reference proteome</keyword>
<evidence type="ECO:0000313" key="2">
    <source>
        <dbReference type="EMBL" id="WFD02416.1"/>
    </source>
</evidence>
<name>A0AAF0DYA6_9BASI</name>
<reference evidence="2" key="1">
    <citation type="submission" date="2023-03" db="EMBL/GenBank/DDBJ databases">
        <title>Mating type loci evolution in Malassezia.</title>
        <authorList>
            <person name="Coelho M.A."/>
        </authorList>
    </citation>
    <scope>NUCLEOTIDE SEQUENCE</scope>
    <source>
        <strain evidence="2">CBS 7876</strain>
    </source>
</reference>
<proteinExistence type="predicted"/>
<feature type="compositionally biased region" description="Acidic residues" evidence="1">
    <location>
        <begin position="338"/>
        <end position="352"/>
    </location>
</feature>
<protein>
    <submittedName>
        <fullName evidence="2">Uncharacterized protein</fullName>
    </submittedName>
</protein>